<feature type="transmembrane region" description="Helical" evidence="2">
    <location>
        <begin position="194"/>
        <end position="215"/>
    </location>
</feature>
<organism evidence="4 5">
    <name type="scientific">Chloroflexus aggregans (strain MD-66 / DSM 9485)</name>
    <dbReference type="NCBI Taxonomy" id="326427"/>
    <lineage>
        <taxon>Bacteria</taxon>
        <taxon>Bacillati</taxon>
        <taxon>Chloroflexota</taxon>
        <taxon>Chloroflexia</taxon>
        <taxon>Chloroflexales</taxon>
        <taxon>Chloroflexineae</taxon>
        <taxon>Chloroflexaceae</taxon>
        <taxon>Chloroflexus</taxon>
    </lineage>
</organism>
<dbReference type="GO" id="GO:0015666">
    <property type="term" value="F:restriction endodeoxyribonuclease activity"/>
    <property type="evidence" value="ECO:0007669"/>
    <property type="project" value="TreeGrafter"/>
</dbReference>
<dbReference type="EMBL" id="CP001337">
    <property type="protein sequence ID" value="ACL25165.1"/>
    <property type="molecule type" value="Genomic_DNA"/>
</dbReference>
<keyword evidence="2" id="KW-1133">Transmembrane helix</keyword>
<dbReference type="Gene3D" id="2.30.30.40">
    <property type="entry name" value="SH3 Domains"/>
    <property type="match status" value="1"/>
</dbReference>
<dbReference type="InterPro" id="IPR011856">
    <property type="entry name" value="tRNA_endonuc-like_dom_sf"/>
</dbReference>
<keyword evidence="5" id="KW-1185">Reference proteome</keyword>
<feature type="compositionally biased region" description="Low complexity" evidence="1">
    <location>
        <begin position="255"/>
        <end position="266"/>
    </location>
</feature>
<evidence type="ECO:0000313" key="4">
    <source>
        <dbReference type="EMBL" id="ACL25165.1"/>
    </source>
</evidence>
<dbReference type="KEGG" id="cag:Cagg_2286"/>
<dbReference type="Proteomes" id="UP000002508">
    <property type="component" value="Chromosome"/>
</dbReference>
<dbReference type="HOGENOM" id="CLU_789147_0_0_0"/>
<feature type="transmembrane region" description="Helical" evidence="2">
    <location>
        <begin position="12"/>
        <end position="28"/>
    </location>
</feature>
<feature type="region of interest" description="Disordered" evidence="1">
    <location>
        <begin position="237"/>
        <end position="291"/>
    </location>
</feature>
<dbReference type="SUPFAM" id="SSF52980">
    <property type="entry name" value="Restriction endonuclease-like"/>
    <property type="match status" value="1"/>
</dbReference>
<feature type="compositionally biased region" description="Polar residues" evidence="1">
    <location>
        <begin position="242"/>
        <end position="254"/>
    </location>
</feature>
<keyword evidence="4" id="KW-0540">Nuclease</keyword>
<reference evidence="4" key="1">
    <citation type="submission" date="2008-12" db="EMBL/GenBank/DDBJ databases">
        <title>Complete sequence of Chloroflexus aggregans DSM 9485.</title>
        <authorList>
            <consortium name="US DOE Joint Genome Institute"/>
            <person name="Lucas S."/>
            <person name="Copeland A."/>
            <person name="Lapidus A."/>
            <person name="Glavina del Rio T."/>
            <person name="Dalin E."/>
            <person name="Tice H."/>
            <person name="Pitluck S."/>
            <person name="Foster B."/>
            <person name="Larimer F."/>
            <person name="Land M."/>
            <person name="Hauser L."/>
            <person name="Kyrpides N."/>
            <person name="Mikhailova N."/>
            <person name="Bryant D."/>
            <person name="Richardson P."/>
        </authorList>
    </citation>
    <scope>NUCLEOTIDE SEQUENCE</scope>
    <source>
        <strain evidence="4">DSM 9485</strain>
    </source>
</reference>
<dbReference type="Pfam" id="PF08239">
    <property type="entry name" value="SH3_3"/>
    <property type="match status" value="1"/>
</dbReference>
<evidence type="ECO:0000259" key="3">
    <source>
        <dbReference type="PROSITE" id="PS51781"/>
    </source>
</evidence>
<dbReference type="RefSeq" id="WP_015941023.1">
    <property type="nucleotide sequence ID" value="NC_011831.1"/>
</dbReference>
<evidence type="ECO:0000256" key="1">
    <source>
        <dbReference type="SAM" id="MobiDB-lite"/>
    </source>
</evidence>
<dbReference type="PANTHER" id="PTHR30015:SF6">
    <property type="entry name" value="SLL1429 PROTEIN"/>
    <property type="match status" value="1"/>
</dbReference>
<dbReference type="PANTHER" id="PTHR30015">
    <property type="entry name" value="MRR RESTRICTION SYSTEM PROTEIN"/>
    <property type="match status" value="1"/>
</dbReference>
<keyword evidence="4" id="KW-0255">Endonuclease</keyword>
<sequence>MPSSSRSSTETNLLASLLSILIVFSLFSGLSLWWIISLIVGSLTIVFFIARSLHHARVQRLYRQQLLALSPSEFEQRIALLLEDLGWQNVVVRGGSGDRGVDITAQRDGLRYIIQCKRYTKPVGPNYVRDLVGALQIQQADRAILVTTSTFTDQSRLEARGQALELWDHRILWQRIEEAEQRRLTNQQRRKRSVALPVAFALGLNLVVAGIAFSISGPPVISIDRIGQLVPVGETNGERATSRSLGTNSPTLQSTVPNRPSVTPRPTRTPQPTATPQPTSTPVRPTASVFNGGNVRAAPNLQGTVLDQIHAYETVILLGRSADGVWIRIINPRGQEGWVHRSLLTLDPAIAETLPVITP</sequence>
<dbReference type="Pfam" id="PF04471">
    <property type="entry name" value="Mrr_cat"/>
    <property type="match status" value="1"/>
</dbReference>
<keyword evidence="2" id="KW-0812">Transmembrane</keyword>
<keyword evidence="4" id="KW-0378">Hydrolase</keyword>
<proteinExistence type="predicted"/>
<evidence type="ECO:0000313" key="5">
    <source>
        <dbReference type="Proteomes" id="UP000002508"/>
    </source>
</evidence>
<protein>
    <submittedName>
        <fullName evidence="4">Restriction endonuclease</fullName>
    </submittedName>
</protein>
<gene>
    <name evidence="4" type="ordered locus">Cagg_2286</name>
</gene>
<dbReference type="SMART" id="SM00287">
    <property type="entry name" value="SH3b"/>
    <property type="match status" value="1"/>
</dbReference>
<accession>B8GD98</accession>
<dbReference type="AlphaFoldDB" id="B8GD98"/>
<dbReference type="eggNOG" id="COG1787">
    <property type="taxonomic scope" value="Bacteria"/>
</dbReference>
<dbReference type="GO" id="GO:0003677">
    <property type="term" value="F:DNA binding"/>
    <property type="evidence" value="ECO:0007669"/>
    <property type="project" value="InterPro"/>
</dbReference>
<feature type="domain" description="SH3b" evidence="3">
    <location>
        <begin position="284"/>
        <end position="348"/>
    </location>
</feature>
<dbReference type="eggNOG" id="COG3468">
    <property type="taxonomic scope" value="Bacteria"/>
</dbReference>
<dbReference type="STRING" id="326427.Cagg_2286"/>
<dbReference type="InterPro" id="IPR007560">
    <property type="entry name" value="Restrct_endonuc_IV_Mrr"/>
</dbReference>
<dbReference type="PROSITE" id="PS51781">
    <property type="entry name" value="SH3B"/>
    <property type="match status" value="1"/>
</dbReference>
<dbReference type="InterPro" id="IPR052906">
    <property type="entry name" value="Type_IV_Methyl-Rstrct_Enzyme"/>
</dbReference>
<dbReference type="Gene3D" id="3.40.1350.10">
    <property type="match status" value="1"/>
</dbReference>
<name>B8GD98_CHLAD</name>
<dbReference type="InterPro" id="IPR011335">
    <property type="entry name" value="Restrct_endonuc-II-like"/>
</dbReference>
<dbReference type="InterPro" id="IPR003646">
    <property type="entry name" value="SH3-like_bac-type"/>
</dbReference>
<evidence type="ECO:0000256" key="2">
    <source>
        <dbReference type="SAM" id="Phobius"/>
    </source>
</evidence>
<keyword evidence="2" id="KW-0472">Membrane</keyword>
<feature type="transmembrane region" description="Helical" evidence="2">
    <location>
        <begin position="34"/>
        <end position="53"/>
    </location>
</feature>
<dbReference type="GO" id="GO:0009307">
    <property type="term" value="P:DNA restriction-modification system"/>
    <property type="evidence" value="ECO:0007669"/>
    <property type="project" value="InterPro"/>
</dbReference>